<keyword evidence="1" id="KW-0812">Transmembrane</keyword>
<feature type="domain" description="DUF1722" evidence="2">
    <location>
        <begin position="15"/>
        <end position="122"/>
    </location>
</feature>
<evidence type="ECO:0000313" key="4">
    <source>
        <dbReference type="Proteomes" id="UP000436284"/>
    </source>
</evidence>
<proteinExistence type="predicted"/>
<reference evidence="3 4" key="1">
    <citation type="submission" date="2019-12" db="EMBL/GenBank/DDBJ databases">
        <title>Salinicoccus cyprini sp. nov., isolated from gastro-intestinal tract of mirror carp, Cyprinus carpio var. specularis, collected from Gobind Sagar Reservoir, Himachal Pradesh, India.</title>
        <authorList>
            <person name="Talwar C."/>
            <person name="Singh A.K."/>
            <person name="Lal R."/>
            <person name="Negi R.K."/>
        </authorList>
    </citation>
    <scope>NUCLEOTIDE SEQUENCE [LARGE SCALE GENOMIC DNA]</scope>
    <source>
        <strain evidence="3 4">J-82</strain>
    </source>
</reference>
<name>A0A6N8TYE3_9STAP</name>
<evidence type="ECO:0000259" key="2">
    <source>
        <dbReference type="Pfam" id="PF08349"/>
    </source>
</evidence>
<sequence>MKERGRIEQLWAHEKYSVMYHSQSHYERIRAALKNEPTFETVVSLIESAKAVPPAQGSMTNAFDHMWGYFKNICNEAEKEQYREMKRAFLSGNIAGATLITFLHHLSEKYEVDYLLQSSLLQSEE</sequence>
<keyword evidence="4" id="KW-1185">Reference proteome</keyword>
<gene>
    <name evidence="3" type="ORF">GQ671_05760</name>
</gene>
<accession>A0A6N8TYE3</accession>
<keyword evidence="1" id="KW-0472">Membrane</keyword>
<feature type="transmembrane region" description="Helical" evidence="1">
    <location>
        <begin position="88"/>
        <end position="106"/>
    </location>
</feature>
<dbReference type="InterPro" id="IPR013560">
    <property type="entry name" value="DUF1722"/>
</dbReference>
<dbReference type="OrthoDB" id="9782576at2"/>
<dbReference type="EMBL" id="WUUK01000002">
    <property type="protein sequence ID" value="MXQ50770.1"/>
    <property type="molecule type" value="Genomic_DNA"/>
</dbReference>
<evidence type="ECO:0000313" key="3">
    <source>
        <dbReference type="EMBL" id="MXQ50770.1"/>
    </source>
</evidence>
<comment type="caution">
    <text evidence="3">The sequence shown here is derived from an EMBL/GenBank/DDBJ whole genome shotgun (WGS) entry which is preliminary data.</text>
</comment>
<dbReference type="RefSeq" id="WP_160654040.1">
    <property type="nucleotide sequence ID" value="NZ_JBHRWU010000001.1"/>
</dbReference>
<organism evidence="3 4">
    <name type="scientific">Salinicoccus hispanicus</name>
    <dbReference type="NCBI Taxonomy" id="157225"/>
    <lineage>
        <taxon>Bacteria</taxon>
        <taxon>Bacillati</taxon>
        <taxon>Bacillota</taxon>
        <taxon>Bacilli</taxon>
        <taxon>Bacillales</taxon>
        <taxon>Staphylococcaceae</taxon>
        <taxon>Salinicoccus</taxon>
    </lineage>
</organism>
<protein>
    <submittedName>
        <fullName evidence="3">DUF1722 domain-containing protein</fullName>
    </submittedName>
</protein>
<evidence type="ECO:0000256" key="1">
    <source>
        <dbReference type="SAM" id="Phobius"/>
    </source>
</evidence>
<dbReference type="AlphaFoldDB" id="A0A6N8TYE3"/>
<keyword evidence="1" id="KW-1133">Transmembrane helix</keyword>
<dbReference type="Proteomes" id="UP000436284">
    <property type="component" value="Unassembled WGS sequence"/>
</dbReference>
<dbReference type="Pfam" id="PF08349">
    <property type="entry name" value="DUF1722"/>
    <property type="match status" value="1"/>
</dbReference>